<evidence type="ECO:0000259" key="2">
    <source>
        <dbReference type="Pfam" id="PF16220"/>
    </source>
</evidence>
<dbReference type="PANTHER" id="PTHR30273">
    <property type="entry name" value="PERIPLASMIC SIGNAL SENSOR AND SIGMA FACTOR ACTIVATOR FECR-RELATED"/>
    <property type="match status" value="1"/>
</dbReference>
<sequence length="322" mass="34126">MSGVDQLEDPRAEAAVGWMVEMGSGAMSEHQIRAFEAWLQADPLNEAAWIRLQGGMMPYGVASRHRLQPDLLRRRGRSPTRRTLLTGLCAVLGAGAAGGSLLNRFVPLGGVLADHVTLTAQNRSVPLADGSETVLSPRTAVNLRYEPGLRGIQLVSGEVLVRIASRATPFHVTVGPLTLRAQAGIFVLEDRNEVVTVTGVQGTGELAGFGAEGPQAVAPGDLLEFGDGRLRRLVADRDAATAWLDGLLVAKDRPLAAIVDKLRPYFPGVIRVDPAVSALRVTGVFSLKDPGAALDALAESLDLSISRLTHYWVSLGPRAAAA</sequence>
<evidence type="ECO:0000259" key="1">
    <source>
        <dbReference type="Pfam" id="PF04773"/>
    </source>
</evidence>
<reference evidence="3 4" key="2">
    <citation type="journal article" date="2012" name="J. Bacteriol.">
        <title>Complete genome sequences of six strains of the genus Methylobacterium.</title>
        <authorList>
            <person name="Marx C.J."/>
            <person name="Bringel F."/>
            <person name="Chistoserdova L."/>
            <person name="Moulin L."/>
            <person name="Farhan Ul Haque M."/>
            <person name="Fleischman D.E."/>
            <person name="Gruffaz C."/>
            <person name="Jourand P."/>
            <person name="Knief C."/>
            <person name="Lee M.C."/>
            <person name="Muller E.E."/>
            <person name="Nadalig T."/>
            <person name="Peyraud R."/>
            <person name="Roselli S."/>
            <person name="Russ L."/>
            <person name="Goodwin L.A."/>
            <person name="Ivanova N."/>
            <person name="Kyrpides N."/>
            <person name="Lajus A."/>
            <person name="Land M.L."/>
            <person name="Medigue C."/>
            <person name="Mikhailova N."/>
            <person name="Nolan M."/>
            <person name="Woyke T."/>
            <person name="Stolyar S."/>
            <person name="Vorholt J.A."/>
            <person name="Vuilleumier S."/>
        </authorList>
    </citation>
    <scope>NUCLEOTIDE SEQUENCE [LARGE SCALE GENOMIC DNA]</scope>
    <source>
        <strain evidence="4">CM4 / NCIMB 13688</strain>
    </source>
</reference>
<dbReference type="InterPro" id="IPR006860">
    <property type="entry name" value="FecR"/>
</dbReference>
<dbReference type="AlphaFoldDB" id="B7KXY6"/>
<evidence type="ECO:0000313" key="4">
    <source>
        <dbReference type="Proteomes" id="UP000002385"/>
    </source>
</evidence>
<reference evidence="4" key="1">
    <citation type="submission" date="2008-12" db="EMBL/GenBank/DDBJ databases">
        <title>Complete sequence of chromosome of Methylobacterium chloromethanicum CM4.</title>
        <authorList>
            <consortium name="US DOE Joint Genome Institute"/>
            <person name="Lucas S."/>
            <person name="Copeland A."/>
            <person name="Lapidus A."/>
            <person name="Glavina del Rio T."/>
            <person name="Dalin E."/>
            <person name="Tice H."/>
            <person name="Bruce D."/>
            <person name="Goodwin L."/>
            <person name="Pitluck S."/>
            <person name="Chertkov O."/>
            <person name="Brettin T."/>
            <person name="Detter J.C."/>
            <person name="Han C."/>
            <person name="Larimer F."/>
            <person name="Land M."/>
            <person name="Hauser L."/>
            <person name="Kyrpides N."/>
            <person name="Mikhailova N."/>
            <person name="Marx C."/>
            <person name="Richardson P."/>
        </authorList>
    </citation>
    <scope>NUCLEOTIDE SEQUENCE [LARGE SCALE GENOMIC DNA]</scope>
    <source>
        <strain evidence="4">CM4 / NCIMB 13688</strain>
    </source>
</reference>
<proteinExistence type="predicted"/>
<dbReference type="Pfam" id="PF04773">
    <property type="entry name" value="FecR"/>
    <property type="match status" value="1"/>
</dbReference>
<dbReference type="Gene3D" id="2.60.120.1440">
    <property type="match status" value="1"/>
</dbReference>
<gene>
    <name evidence="3" type="ordered locus">Mchl_0206</name>
</gene>
<accession>B7KXY6</accession>
<dbReference type="Pfam" id="PF16220">
    <property type="entry name" value="DUF4880"/>
    <property type="match status" value="1"/>
</dbReference>
<protein>
    <submittedName>
        <fullName evidence="3">Anti-FecI sigma factor, FecR</fullName>
    </submittedName>
</protein>
<dbReference type="InterPro" id="IPR032623">
    <property type="entry name" value="FecR_N"/>
</dbReference>
<organism evidence="3 4">
    <name type="scientific">Methylorubrum extorquens (strain CM4 / NCIMB 13688)</name>
    <name type="common">Methylobacterium extorquens</name>
    <dbReference type="NCBI Taxonomy" id="440085"/>
    <lineage>
        <taxon>Bacteria</taxon>
        <taxon>Pseudomonadati</taxon>
        <taxon>Pseudomonadota</taxon>
        <taxon>Alphaproteobacteria</taxon>
        <taxon>Hyphomicrobiales</taxon>
        <taxon>Methylobacteriaceae</taxon>
        <taxon>Methylorubrum</taxon>
    </lineage>
</organism>
<feature type="domain" description="FecR N-terminal" evidence="2">
    <location>
        <begin position="13"/>
        <end position="53"/>
    </location>
</feature>
<dbReference type="PIRSF" id="PIRSF018266">
    <property type="entry name" value="FecR"/>
    <property type="match status" value="1"/>
</dbReference>
<dbReference type="PANTHER" id="PTHR30273:SF2">
    <property type="entry name" value="PROTEIN FECR"/>
    <property type="match status" value="1"/>
</dbReference>
<feature type="domain" description="FecR protein" evidence="1">
    <location>
        <begin position="115"/>
        <end position="202"/>
    </location>
</feature>
<dbReference type="KEGG" id="mch:Mchl_0206"/>
<dbReference type="Proteomes" id="UP000002385">
    <property type="component" value="Chromosome"/>
</dbReference>
<dbReference type="HOGENOM" id="CLU_050192_0_0_5"/>
<dbReference type="EMBL" id="CP001298">
    <property type="protein sequence ID" value="ACK81149.1"/>
    <property type="molecule type" value="Genomic_DNA"/>
</dbReference>
<name>B7KXY6_METC4</name>
<dbReference type="GO" id="GO:0016989">
    <property type="term" value="F:sigma factor antagonist activity"/>
    <property type="evidence" value="ECO:0007669"/>
    <property type="project" value="TreeGrafter"/>
</dbReference>
<dbReference type="RefSeq" id="WP_012605356.1">
    <property type="nucleotide sequence ID" value="NC_011757.1"/>
</dbReference>
<dbReference type="InterPro" id="IPR012373">
    <property type="entry name" value="Ferrdict_sens_TM"/>
</dbReference>
<evidence type="ECO:0000313" key="3">
    <source>
        <dbReference type="EMBL" id="ACK81149.1"/>
    </source>
</evidence>